<sequence length="40" mass="4206">GSMRFAHSNRGGATGAWPGNADTVSEEGSRFHASPYDVEP</sequence>
<protein>
    <submittedName>
        <fullName evidence="2">Uncharacterized protein</fullName>
    </submittedName>
</protein>
<proteinExistence type="predicted"/>
<accession>A0ABT9VT83</accession>
<evidence type="ECO:0000313" key="2">
    <source>
        <dbReference type="EMBL" id="MDQ0164090.1"/>
    </source>
</evidence>
<evidence type="ECO:0000313" key="3">
    <source>
        <dbReference type="Proteomes" id="UP001225646"/>
    </source>
</evidence>
<keyword evidence="3" id="KW-1185">Reference proteome</keyword>
<gene>
    <name evidence="2" type="ORF">J2S06_003235</name>
</gene>
<name>A0ABT9VT83_9BACI</name>
<dbReference type="EMBL" id="JAUSTR010000048">
    <property type="protein sequence ID" value="MDQ0164090.1"/>
    <property type="molecule type" value="Genomic_DNA"/>
</dbReference>
<reference evidence="2 3" key="1">
    <citation type="submission" date="2023-07" db="EMBL/GenBank/DDBJ databases">
        <title>Genomic Encyclopedia of Type Strains, Phase IV (KMG-IV): sequencing the most valuable type-strain genomes for metagenomic binning, comparative biology and taxonomic classification.</title>
        <authorList>
            <person name="Goeker M."/>
        </authorList>
    </citation>
    <scope>NUCLEOTIDE SEQUENCE [LARGE SCALE GENOMIC DNA]</scope>
    <source>
        <strain evidence="2 3">DSM 19092</strain>
    </source>
</reference>
<dbReference type="Proteomes" id="UP001225646">
    <property type="component" value="Unassembled WGS sequence"/>
</dbReference>
<feature type="non-terminal residue" evidence="2">
    <location>
        <position position="1"/>
    </location>
</feature>
<comment type="caution">
    <text evidence="2">The sequence shown here is derived from an EMBL/GenBank/DDBJ whole genome shotgun (WGS) entry which is preliminary data.</text>
</comment>
<feature type="region of interest" description="Disordered" evidence="1">
    <location>
        <begin position="1"/>
        <end position="40"/>
    </location>
</feature>
<organism evidence="2 3">
    <name type="scientific">Aeribacillus alveayuensis</name>
    <dbReference type="NCBI Taxonomy" id="279215"/>
    <lineage>
        <taxon>Bacteria</taxon>
        <taxon>Bacillati</taxon>
        <taxon>Bacillota</taxon>
        <taxon>Bacilli</taxon>
        <taxon>Bacillales</taxon>
        <taxon>Bacillaceae</taxon>
        <taxon>Aeribacillus</taxon>
    </lineage>
</organism>
<evidence type="ECO:0000256" key="1">
    <source>
        <dbReference type="SAM" id="MobiDB-lite"/>
    </source>
</evidence>